<dbReference type="PRINTS" id="PR01415">
    <property type="entry name" value="ANKYRIN"/>
</dbReference>
<organism evidence="6 7">
    <name type="scientific">Etheostoma spectabile</name>
    <name type="common">orangethroat darter</name>
    <dbReference type="NCBI Taxonomy" id="54343"/>
    <lineage>
        <taxon>Eukaryota</taxon>
        <taxon>Metazoa</taxon>
        <taxon>Chordata</taxon>
        <taxon>Craniata</taxon>
        <taxon>Vertebrata</taxon>
        <taxon>Euteleostomi</taxon>
        <taxon>Actinopterygii</taxon>
        <taxon>Neopterygii</taxon>
        <taxon>Teleostei</taxon>
        <taxon>Neoteleostei</taxon>
        <taxon>Acanthomorphata</taxon>
        <taxon>Eupercaria</taxon>
        <taxon>Perciformes</taxon>
        <taxon>Percoidei</taxon>
        <taxon>Percidae</taxon>
        <taxon>Etheostomatinae</taxon>
        <taxon>Etheostoma</taxon>
    </lineage>
</organism>
<dbReference type="SUPFAM" id="SSF48403">
    <property type="entry name" value="Ankyrin repeat"/>
    <property type="match status" value="1"/>
</dbReference>
<evidence type="ECO:0000256" key="1">
    <source>
        <dbReference type="ARBA" id="ARBA00004906"/>
    </source>
</evidence>
<evidence type="ECO:0000313" key="6">
    <source>
        <dbReference type="EMBL" id="KAA8578156.1"/>
    </source>
</evidence>
<dbReference type="InterPro" id="IPR001496">
    <property type="entry name" value="SOCS_box"/>
</dbReference>
<evidence type="ECO:0000256" key="3">
    <source>
        <dbReference type="ARBA" id="ARBA00023043"/>
    </source>
</evidence>
<feature type="repeat" description="ANK" evidence="4">
    <location>
        <begin position="3"/>
        <end position="24"/>
    </location>
</feature>
<reference evidence="6 7" key="1">
    <citation type="submission" date="2019-08" db="EMBL/GenBank/DDBJ databases">
        <title>A chromosome-level genome assembly, high-density linkage maps, and genome scans reveal the genomic architecture of hybrid incompatibilities underlying speciation via character displacement in darters (Percidae: Etheostominae).</title>
        <authorList>
            <person name="Moran R.L."/>
            <person name="Catchen J.M."/>
            <person name="Fuller R.C."/>
        </authorList>
    </citation>
    <scope>NUCLEOTIDE SEQUENCE [LARGE SCALE GENOMIC DNA]</scope>
    <source>
        <strain evidence="6">EspeVRDwgs_2016</strain>
        <tissue evidence="6">Muscle</tissue>
    </source>
</reference>
<dbReference type="Proteomes" id="UP000327493">
    <property type="component" value="Unassembled WGS sequence"/>
</dbReference>
<dbReference type="PROSITE" id="PS50088">
    <property type="entry name" value="ANK_REPEAT"/>
    <property type="match status" value="2"/>
</dbReference>
<dbReference type="UniPathway" id="UPA00143"/>
<feature type="domain" description="SOCS box" evidence="5">
    <location>
        <begin position="250"/>
        <end position="297"/>
    </location>
</feature>
<comment type="pathway">
    <text evidence="1">Protein modification; protein ubiquitination.</text>
</comment>
<dbReference type="Gene3D" id="1.25.40.20">
    <property type="entry name" value="Ankyrin repeat-containing domain"/>
    <property type="match status" value="1"/>
</dbReference>
<comment type="caution">
    <text evidence="6">The sequence shown here is derived from an EMBL/GenBank/DDBJ whole genome shotgun (WGS) entry which is preliminary data.</text>
</comment>
<feature type="repeat" description="ANK" evidence="4">
    <location>
        <begin position="35"/>
        <end position="67"/>
    </location>
</feature>
<dbReference type="Gene3D" id="1.10.750.20">
    <property type="entry name" value="SOCS box"/>
    <property type="match status" value="1"/>
</dbReference>
<evidence type="ECO:0000256" key="4">
    <source>
        <dbReference type="PROSITE-ProRule" id="PRU00023"/>
    </source>
</evidence>
<sequence length="304" mass="33874">MKSGLLPLHAAVQNNHIRIVALLIPLTSMVRVRRCGISPLHVAAEHNRDEILALLVRSGFDVNSRLSDDRASMFQDRRSTALYFSVFNGNLEAAAMLLAAGADPDLDVFNPLLIAVRMCWMEMAALLLSYGANANAQIATEPCAFPAAILLRMESLPMLKLLLDHGCDAAPCFDCPHGEKTHPPVAPAHRAIEEMRDSRVAPPQRRIQFCEAVSSCRSAGPIISLLLDYVGHVRLCSRLLDVLERRSDWKPIRLKALPPHPLMQLCRLKIRRLVGVRKFKLLQTLPLPVPLVRFLHYDVHCSLS</sequence>
<dbReference type="Pfam" id="PF07525">
    <property type="entry name" value="SOCS_box"/>
    <property type="match status" value="1"/>
</dbReference>
<dbReference type="SMART" id="SM00969">
    <property type="entry name" value="SOCS_box"/>
    <property type="match status" value="1"/>
</dbReference>
<evidence type="ECO:0000256" key="2">
    <source>
        <dbReference type="ARBA" id="ARBA00022737"/>
    </source>
</evidence>
<dbReference type="InterPro" id="IPR036036">
    <property type="entry name" value="SOCS_box-like_dom_sf"/>
</dbReference>
<dbReference type="InterPro" id="IPR002110">
    <property type="entry name" value="Ankyrin_rpt"/>
</dbReference>
<dbReference type="PROSITE" id="PS50297">
    <property type="entry name" value="ANK_REP_REGION"/>
    <property type="match status" value="2"/>
</dbReference>
<dbReference type="InterPro" id="IPR036770">
    <property type="entry name" value="Ankyrin_rpt-contain_sf"/>
</dbReference>
<dbReference type="AlphaFoldDB" id="A0A5J5CCE0"/>
<dbReference type="SMART" id="SM00248">
    <property type="entry name" value="ANK"/>
    <property type="match status" value="4"/>
</dbReference>
<keyword evidence="7" id="KW-1185">Reference proteome</keyword>
<protein>
    <recommendedName>
        <fullName evidence="5">SOCS box domain-containing protein</fullName>
    </recommendedName>
</protein>
<dbReference type="EMBL" id="VOFY01001064">
    <property type="protein sequence ID" value="KAA8578156.1"/>
    <property type="molecule type" value="Genomic_DNA"/>
</dbReference>
<keyword evidence="2" id="KW-0677">Repeat</keyword>
<name>A0A5J5CCE0_9PERO</name>
<dbReference type="FunFam" id="1.10.750.20:FF:000001">
    <property type="entry name" value="Ankyrin repeat and SOCS box containing 1"/>
    <property type="match status" value="1"/>
</dbReference>
<dbReference type="SUPFAM" id="SSF158235">
    <property type="entry name" value="SOCS box-like"/>
    <property type="match status" value="1"/>
</dbReference>
<keyword evidence="3 4" id="KW-0040">ANK repeat</keyword>
<dbReference type="PANTHER" id="PTHR24198:SF165">
    <property type="entry name" value="ANKYRIN REPEAT-CONTAINING PROTEIN-RELATED"/>
    <property type="match status" value="1"/>
</dbReference>
<dbReference type="PANTHER" id="PTHR24198">
    <property type="entry name" value="ANKYRIN REPEAT AND PROTEIN KINASE DOMAIN-CONTAINING PROTEIN"/>
    <property type="match status" value="1"/>
</dbReference>
<dbReference type="Pfam" id="PF12796">
    <property type="entry name" value="Ank_2"/>
    <property type="match status" value="1"/>
</dbReference>
<dbReference type="Pfam" id="PF00023">
    <property type="entry name" value="Ank"/>
    <property type="match status" value="1"/>
</dbReference>
<dbReference type="GO" id="GO:0016567">
    <property type="term" value="P:protein ubiquitination"/>
    <property type="evidence" value="ECO:0007669"/>
    <property type="project" value="UniProtKB-UniPathway"/>
</dbReference>
<dbReference type="PROSITE" id="PS50225">
    <property type="entry name" value="SOCS"/>
    <property type="match status" value="1"/>
</dbReference>
<dbReference type="GO" id="GO:0035556">
    <property type="term" value="P:intracellular signal transduction"/>
    <property type="evidence" value="ECO:0007669"/>
    <property type="project" value="InterPro"/>
</dbReference>
<evidence type="ECO:0000259" key="5">
    <source>
        <dbReference type="PROSITE" id="PS50225"/>
    </source>
</evidence>
<accession>A0A5J5CCE0</accession>
<gene>
    <name evidence="6" type="ORF">FQN60_007148</name>
</gene>
<proteinExistence type="predicted"/>
<evidence type="ECO:0000313" key="7">
    <source>
        <dbReference type="Proteomes" id="UP000327493"/>
    </source>
</evidence>